<dbReference type="Gene3D" id="3.90.70.10">
    <property type="entry name" value="Cysteine proteinases"/>
    <property type="match status" value="1"/>
</dbReference>
<dbReference type="InterPro" id="IPR006485">
    <property type="entry name" value="Phage-like_holin"/>
</dbReference>
<dbReference type="InterPro" id="IPR013128">
    <property type="entry name" value="Peptidase_C1A"/>
</dbReference>
<dbReference type="Proteomes" id="UP000286268">
    <property type="component" value="Chromosome"/>
</dbReference>
<dbReference type="OrthoDB" id="3648721at2"/>
<evidence type="ECO:0000259" key="3">
    <source>
        <dbReference type="SMART" id="SM00645"/>
    </source>
</evidence>
<reference evidence="4 5" key="1">
    <citation type="submission" date="2018-01" db="EMBL/GenBank/DDBJ databases">
        <title>Genome Sequencing and Assembly of Anaerobacter polyendosporus strain CT4.</title>
        <authorList>
            <person name="Tachaapaikoon C."/>
            <person name="Sutheeworapong S."/>
            <person name="Jenjaroenpun P."/>
            <person name="Wongsurawat T."/>
            <person name="Nookeaw I."/>
            <person name="Cheawchanlertfa P."/>
            <person name="Kosugi A."/>
            <person name="Cheevadhanarak S."/>
            <person name="Ratanakhanokchai K."/>
        </authorList>
    </citation>
    <scope>NUCLEOTIDE SEQUENCE [LARGE SCALE GENOMIC DNA]</scope>
    <source>
        <strain evidence="4 5">CT4</strain>
    </source>
</reference>
<dbReference type="RefSeq" id="WP_128215567.1">
    <property type="nucleotide sequence ID" value="NZ_CP025746.1"/>
</dbReference>
<dbReference type="GO" id="GO:0008234">
    <property type="term" value="F:cysteine-type peptidase activity"/>
    <property type="evidence" value="ECO:0007669"/>
    <property type="project" value="InterPro"/>
</dbReference>
<dbReference type="AlphaFoldDB" id="A0A3R5TJE1"/>
<evidence type="ECO:0000313" key="5">
    <source>
        <dbReference type="Proteomes" id="UP000286268"/>
    </source>
</evidence>
<feature type="domain" description="Peptidase C1A papain C-terminal" evidence="3">
    <location>
        <begin position="105"/>
        <end position="335"/>
    </location>
</feature>
<keyword evidence="2" id="KW-0812">Transmembrane</keyword>
<name>A0A3R5TJE1_9CLOT</name>
<evidence type="ECO:0000313" key="4">
    <source>
        <dbReference type="EMBL" id="QAA34856.1"/>
    </source>
</evidence>
<organism evidence="4 5">
    <name type="scientific">Clostridium manihotivorum</name>
    <dbReference type="NCBI Taxonomy" id="2320868"/>
    <lineage>
        <taxon>Bacteria</taxon>
        <taxon>Bacillati</taxon>
        <taxon>Bacillota</taxon>
        <taxon>Clostridia</taxon>
        <taxon>Eubacteriales</taxon>
        <taxon>Clostridiaceae</taxon>
        <taxon>Clostridium</taxon>
    </lineage>
</organism>
<dbReference type="CDD" id="cd02619">
    <property type="entry name" value="Peptidase_C1"/>
    <property type="match status" value="1"/>
</dbReference>
<keyword evidence="5" id="KW-1185">Reference proteome</keyword>
<dbReference type="InterPro" id="IPR038765">
    <property type="entry name" value="Papain-like_cys_pep_sf"/>
</dbReference>
<accession>A0A3R5TJE1</accession>
<evidence type="ECO:0000256" key="2">
    <source>
        <dbReference type="SAM" id="Phobius"/>
    </source>
</evidence>
<keyword evidence="2" id="KW-0472">Membrane</keyword>
<comment type="similarity">
    <text evidence="1">Belongs to the peptidase C1 family.</text>
</comment>
<dbReference type="SUPFAM" id="SSF54001">
    <property type="entry name" value="Cysteine proteinases"/>
    <property type="match status" value="1"/>
</dbReference>
<dbReference type="GO" id="GO:0006508">
    <property type="term" value="P:proteolysis"/>
    <property type="evidence" value="ECO:0007669"/>
    <property type="project" value="InterPro"/>
</dbReference>
<proteinExistence type="inferred from homology"/>
<protein>
    <recommendedName>
        <fullName evidence="3">Peptidase C1A papain C-terminal domain-containing protein</fullName>
    </recommendedName>
</protein>
<dbReference type="InterPro" id="IPR000668">
    <property type="entry name" value="Peptidase_C1A_C"/>
</dbReference>
<dbReference type="KEGG" id="cmah:C1I91_26260"/>
<feature type="transmembrane region" description="Helical" evidence="2">
    <location>
        <begin position="12"/>
        <end position="33"/>
    </location>
</feature>
<feature type="transmembrane region" description="Helical" evidence="2">
    <location>
        <begin position="39"/>
        <end position="58"/>
    </location>
</feature>
<dbReference type="SMART" id="SM00645">
    <property type="entry name" value="Pept_C1"/>
    <property type="match status" value="1"/>
</dbReference>
<gene>
    <name evidence="4" type="ORF">C1I91_26260</name>
</gene>
<keyword evidence="2" id="KW-1133">Transmembrane helix</keyword>
<dbReference type="PANTHER" id="PTHR12411">
    <property type="entry name" value="CYSTEINE PROTEASE FAMILY C1-RELATED"/>
    <property type="match status" value="1"/>
</dbReference>
<dbReference type="Pfam" id="PF04531">
    <property type="entry name" value="Phage_holin_1"/>
    <property type="match status" value="1"/>
</dbReference>
<evidence type="ECO:0000256" key="1">
    <source>
        <dbReference type="ARBA" id="ARBA00008455"/>
    </source>
</evidence>
<dbReference type="Pfam" id="PF00112">
    <property type="entry name" value="Peptidase_C1"/>
    <property type="match status" value="1"/>
</dbReference>
<dbReference type="EMBL" id="CP025746">
    <property type="protein sequence ID" value="QAA34856.1"/>
    <property type="molecule type" value="Genomic_DNA"/>
</dbReference>
<sequence length="336" mass="38162">MDIKSRLKNYGLWVSVLALIPIILKTFGLDILPSNYSELVTAVLGILVLLGIINNPTTEERGYKDDKRSSNNDNNIKRKYVLKEDKFDNRDYYFKDHPLVKALELPKSVDLREKMPPIYEQGELGSCTANAGCANKEYFINNRVELSRLFLYYKERLIQGTVDEDSGASIRDICVALKNSGICEESFYPYDISKFTDIPSVAADQNALQYTINSYHRITSLEEVKQALASSLPVLLGITVYESFENVGKDGFVPMPGVFEKMLGGHAVLLVGYVDNNSQKQGSLNSICSMIKKRRKNNGYFILRNSWGTTFADKGYMYLPYEVFEKIKNDIWVIIQ</sequence>